<dbReference type="AlphaFoldDB" id="A0A4Y2M3F2"/>
<protein>
    <submittedName>
        <fullName evidence="2">Uncharacterized protein</fullName>
    </submittedName>
</protein>
<feature type="compositionally biased region" description="Basic and acidic residues" evidence="1">
    <location>
        <begin position="7"/>
        <end position="20"/>
    </location>
</feature>
<evidence type="ECO:0000256" key="1">
    <source>
        <dbReference type="SAM" id="MobiDB-lite"/>
    </source>
</evidence>
<dbReference type="Proteomes" id="UP000499080">
    <property type="component" value="Unassembled WGS sequence"/>
</dbReference>
<proteinExistence type="predicted"/>
<evidence type="ECO:0000313" key="3">
    <source>
        <dbReference type="Proteomes" id="UP000499080"/>
    </source>
</evidence>
<name>A0A4Y2M3F2_ARAVE</name>
<feature type="region of interest" description="Disordered" evidence="1">
    <location>
        <begin position="1"/>
        <end position="20"/>
    </location>
</feature>
<dbReference type="EMBL" id="BGPR01121296">
    <property type="protein sequence ID" value="GBN21104.1"/>
    <property type="molecule type" value="Genomic_DNA"/>
</dbReference>
<keyword evidence="3" id="KW-1185">Reference proteome</keyword>
<organism evidence="2 3">
    <name type="scientific">Araneus ventricosus</name>
    <name type="common">Orbweaver spider</name>
    <name type="synonym">Epeira ventricosa</name>
    <dbReference type="NCBI Taxonomy" id="182803"/>
    <lineage>
        <taxon>Eukaryota</taxon>
        <taxon>Metazoa</taxon>
        <taxon>Ecdysozoa</taxon>
        <taxon>Arthropoda</taxon>
        <taxon>Chelicerata</taxon>
        <taxon>Arachnida</taxon>
        <taxon>Araneae</taxon>
        <taxon>Araneomorphae</taxon>
        <taxon>Entelegynae</taxon>
        <taxon>Araneoidea</taxon>
        <taxon>Araneidae</taxon>
        <taxon>Araneus</taxon>
    </lineage>
</organism>
<evidence type="ECO:0000313" key="2">
    <source>
        <dbReference type="EMBL" id="GBN21104.1"/>
    </source>
</evidence>
<accession>A0A4Y2M3F2</accession>
<comment type="caution">
    <text evidence="2">The sequence shown here is derived from an EMBL/GenBank/DDBJ whole genome shotgun (WGS) entry which is preliminary data.</text>
</comment>
<sequence>MSVNSRTSEKASRRTEISVHPREYPAEDLRIRFRGDLLVRPGDDVENDRELQDALPSGRLWNDLRGHLPGGTHRIPLLLRQSEHQLPRTFPQVFTRKLEGI</sequence>
<gene>
    <name evidence="2" type="ORF">AVEN_226803_1</name>
</gene>
<reference evidence="2 3" key="1">
    <citation type="journal article" date="2019" name="Sci. Rep.">
        <title>Orb-weaving spider Araneus ventricosus genome elucidates the spidroin gene catalogue.</title>
        <authorList>
            <person name="Kono N."/>
            <person name="Nakamura H."/>
            <person name="Ohtoshi R."/>
            <person name="Moran D.A.P."/>
            <person name="Shinohara A."/>
            <person name="Yoshida Y."/>
            <person name="Fujiwara M."/>
            <person name="Mori M."/>
            <person name="Tomita M."/>
            <person name="Arakawa K."/>
        </authorList>
    </citation>
    <scope>NUCLEOTIDE SEQUENCE [LARGE SCALE GENOMIC DNA]</scope>
</reference>